<accession>H1XR41</accession>
<dbReference type="Pfam" id="PF02481">
    <property type="entry name" value="DNA_processg_A"/>
    <property type="match status" value="1"/>
</dbReference>
<dbReference type="PANTHER" id="PTHR43022:SF1">
    <property type="entry name" value="PROTEIN SMF"/>
    <property type="match status" value="1"/>
</dbReference>
<dbReference type="Proteomes" id="UP000183868">
    <property type="component" value="Chromosome"/>
</dbReference>
<dbReference type="SUPFAM" id="SSF102405">
    <property type="entry name" value="MCP/YpsA-like"/>
    <property type="match status" value="1"/>
</dbReference>
<dbReference type="PaxDb" id="880073-Calab_1572"/>
<dbReference type="HOGENOM" id="CLU_043668_0_0_0"/>
<feature type="domain" description="Smf/DprA SLOG" evidence="2">
    <location>
        <begin position="95"/>
        <end position="299"/>
    </location>
</feature>
<evidence type="ECO:0000259" key="2">
    <source>
        <dbReference type="Pfam" id="PF02481"/>
    </source>
</evidence>
<dbReference type="InterPro" id="IPR003488">
    <property type="entry name" value="DprA"/>
</dbReference>
<dbReference type="Proteomes" id="UP000004671">
    <property type="component" value="Chromosome"/>
</dbReference>
<dbReference type="InterPro" id="IPR057666">
    <property type="entry name" value="DrpA_SLOG"/>
</dbReference>
<evidence type="ECO:0000313" key="6">
    <source>
        <dbReference type="Proteomes" id="UP000183868"/>
    </source>
</evidence>
<keyword evidence="5" id="KW-1185">Reference proteome</keyword>
<dbReference type="AlphaFoldDB" id="H1XR41"/>
<dbReference type="eggNOG" id="COG0758">
    <property type="taxonomic scope" value="Bacteria"/>
</dbReference>
<protein>
    <submittedName>
        <fullName evidence="3">Putative Rossmann fold nucleotide-binding protein DprA/Smf involved in DNA uptake</fullName>
    </submittedName>
    <submittedName>
        <fullName evidence="4">SMF family protein</fullName>
    </submittedName>
</protein>
<dbReference type="PANTHER" id="PTHR43022">
    <property type="entry name" value="PROTEIN SMF"/>
    <property type="match status" value="1"/>
</dbReference>
<dbReference type="Gene3D" id="3.40.50.450">
    <property type="match status" value="1"/>
</dbReference>
<evidence type="ECO:0000313" key="5">
    <source>
        <dbReference type="Proteomes" id="UP000004671"/>
    </source>
</evidence>
<evidence type="ECO:0000256" key="1">
    <source>
        <dbReference type="ARBA" id="ARBA00006525"/>
    </source>
</evidence>
<dbReference type="EMBL" id="CP018099">
    <property type="protein sequence ID" value="APF17041.1"/>
    <property type="molecule type" value="Genomic_DNA"/>
</dbReference>
<dbReference type="STRING" id="880073.Cabys_290"/>
<evidence type="ECO:0000313" key="4">
    <source>
        <dbReference type="EMBL" id="EHO41192.1"/>
    </source>
</evidence>
<proteinExistence type="inferred from homology"/>
<gene>
    <name evidence="3" type="ORF">Cabys_290</name>
    <name evidence="4" type="ORF">Calab_1572</name>
</gene>
<dbReference type="RefSeq" id="WP_006928263.1">
    <property type="nucleotide sequence ID" value="NZ_CM001402.1"/>
</dbReference>
<organism evidence="4 5">
    <name type="scientific">Caldithrix abyssi DSM 13497</name>
    <dbReference type="NCBI Taxonomy" id="880073"/>
    <lineage>
        <taxon>Bacteria</taxon>
        <taxon>Pseudomonadati</taxon>
        <taxon>Calditrichota</taxon>
        <taxon>Calditrichia</taxon>
        <taxon>Calditrichales</taxon>
        <taxon>Calditrichaceae</taxon>
        <taxon>Caldithrix</taxon>
    </lineage>
</organism>
<sequence>MISNLTQAILLLTTHLKKNEENDVRPLTPTEWGRFAAWLKEQGLTPDRLLFALPAEVLKDWRDAKITVERIEALLDRGSALALAVEKWERSGLWIITRADADYPLKLKEKLGPLAPPVLFGCGNRNLINQRGVAVVGSRNVNDTDLRYSRELGAFLANCGFSVISGGARGVDEAAMAGALEIEGTAVGVLANGLLQASLSQKYREYLRQKSLALISPFNPEAGFDVGNAMQRNKYIYCLSDAAVAVHSGTKGGTWSGALENLKKKWAPLWVKRIDDPQAGNRLLVQKGARWLPEKVDEIQCEWFLNKEVQQDLFSFNAQKKERQTGEISSTKIYEGTKDKEKQIKESAENKSAIAKNIGDAEDSGKTLTLYDFFLTQLKKLCSGKARSIEEIANELELQKSQANVWIKKALADGVIKKLNKPARYYWNKDKQKSLPLD</sequence>
<dbReference type="KEGG" id="caby:Cabys_290"/>
<dbReference type="GO" id="GO:0009294">
    <property type="term" value="P:DNA-mediated transformation"/>
    <property type="evidence" value="ECO:0007669"/>
    <property type="project" value="InterPro"/>
</dbReference>
<name>H1XR41_CALAY</name>
<reference evidence="4 5" key="1">
    <citation type="submission" date="2011-09" db="EMBL/GenBank/DDBJ databases">
        <title>The permanent draft genome of Caldithrix abyssi DSM 13497.</title>
        <authorList>
            <consortium name="US DOE Joint Genome Institute (JGI-PGF)"/>
            <person name="Lucas S."/>
            <person name="Han J."/>
            <person name="Lapidus A."/>
            <person name="Bruce D."/>
            <person name="Goodwin L."/>
            <person name="Pitluck S."/>
            <person name="Peters L."/>
            <person name="Kyrpides N."/>
            <person name="Mavromatis K."/>
            <person name="Ivanova N."/>
            <person name="Mikhailova N."/>
            <person name="Chertkov O."/>
            <person name="Detter J.C."/>
            <person name="Tapia R."/>
            <person name="Han C."/>
            <person name="Land M."/>
            <person name="Hauser L."/>
            <person name="Markowitz V."/>
            <person name="Cheng J.-F."/>
            <person name="Hugenholtz P."/>
            <person name="Woyke T."/>
            <person name="Wu D."/>
            <person name="Spring S."/>
            <person name="Brambilla E."/>
            <person name="Klenk H.-P."/>
            <person name="Eisen J.A."/>
        </authorList>
    </citation>
    <scope>NUCLEOTIDE SEQUENCE [LARGE SCALE GENOMIC DNA]</scope>
    <source>
        <strain evidence="4 5">DSM 13497</strain>
    </source>
</reference>
<reference evidence="3 6" key="2">
    <citation type="submission" date="2016-11" db="EMBL/GenBank/DDBJ databases">
        <title>Genomic analysis of Caldithrix abyssi and proposal of a novel bacterial phylum Caldithrichaeota.</title>
        <authorList>
            <person name="Kublanov I."/>
            <person name="Sigalova O."/>
            <person name="Gavrilov S."/>
            <person name="Lebedinsky A."/>
            <person name="Ivanova N."/>
            <person name="Daum C."/>
            <person name="Reddy T."/>
            <person name="Klenk H.P."/>
            <person name="Goker M."/>
            <person name="Reva O."/>
            <person name="Miroshnichenko M."/>
            <person name="Kyprides N."/>
            <person name="Woyke T."/>
            <person name="Gelfand M."/>
        </authorList>
    </citation>
    <scope>NUCLEOTIDE SEQUENCE [LARGE SCALE GENOMIC DNA]</scope>
    <source>
        <strain evidence="3 6">LF13</strain>
    </source>
</reference>
<comment type="similarity">
    <text evidence="1">Belongs to the DprA/Smf family.</text>
</comment>
<dbReference type="OrthoDB" id="9785707at2"/>
<evidence type="ECO:0000313" key="3">
    <source>
        <dbReference type="EMBL" id="APF17041.1"/>
    </source>
</evidence>
<dbReference type="EMBL" id="CM001402">
    <property type="protein sequence ID" value="EHO41192.1"/>
    <property type="molecule type" value="Genomic_DNA"/>
</dbReference>